<accession>A0A8H7V251</accession>
<dbReference type="AlphaFoldDB" id="A0A8H7V251"/>
<dbReference type="Proteomes" id="UP000650833">
    <property type="component" value="Unassembled WGS sequence"/>
</dbReference>
<dbReference type="InterPro" id="IPR046714">
    <property type="entry name" value="DUF6787"/>
</dbReference>
<evidence type="ECO:0000313" key="4">
    <source>
        <dbReference type="Proteomes" id="UP000650833"/>
    </source>
</evidence>
<feature type="transmembrane region" description="Helical" evidence="1">
    <location>
        <begin position="73"/>
        <end position="101"/>
    </location>
</feature>
<feature type="domain" description="DUF6787" evidence="2">
    <location>
        <begin position="45"/>
        <end position="115"/>
    </location>
</feature>
<dbReference type="Pfam" id="PF20584">
    <property type="entry name" value="DUF6787"/>
    <property type="match status" value="1"/>
</dbReference>
<keyword evidence="1" id="KW-0812">Transmembrane</keyword>
<dbReference type="EMBL" id="JAEPRC010000253">
    <property type="protein sequence ID" value="KAG2202687.1"/>
    <property type="molecule type" value="Genomic_DNA"/>
</dbReference>
<feature type="transmembrane region" description="Helical" evidence="1">
    <location>
        <begin position="35"/>
        <end position="53"/>
    </location>
</feature>
<dbReference type="OrthoDB" id="270912at2759"/>
<evidence type="ECO:0000256" key="1">
    <source>
        <dbReference type="SAM" id="Phobius"/>
    </source>
</evidence>
<keyword evidence="1" id="KW-1133">Transmembrane helix</keyword>
<sequence length="135" mass="16125">MSDQEEHQQVAAETTSLLPTTTHDSTHQGSQRKDWKYYLVWFWRFCIFAVTGSSSVHVTRLVLKMFGCPSATWYYYVAFFFAELAVYTIMIVLIGSLLFQWRFFCLVAFKMWSWILPHKLKVWCYEHLHSHRITL</sequence>
<gene>
    <name evidence="3" type="ORF">INT46_011958</name>
</gene>
<keyword evidence="4" id="KW-1185">Reference proteome</keyword>
<evidence type="ECO:0000313" key="3">
    <source>
        <dbReference type="EMBL" id="KAG2202687.1"/>
    </source>
</evidence>
<name>A0A8H7V251_9FUNG</name>
<comment type="caution">
    <text evidence="3">The sequence shown here is derived from an EMBL/GenBank/DDBJ whole genome shotgun (WGS) entry which is preliminary data.</text>
</comment>
<protein>
    <recommendedName>
        <fullName evidence="2">DUF6787 domain-containing protein</fullName>
    </recommendedName>
</protein>
<evidence type="ECO:0000259" key="2">
    <source>
        <dbReference type="Pfam" id="PF20584"/>
    </source>
</evidence>
<keyword evidence="1" id="KW-0472">Membrane</keyword>
<reference evidence="3" key="1">
    <citation type="submission" date="2020-12" db="EMBL/GenBank/DDBJ databases">
        <title>Metabolic potential, ecology and presence of endohyphal bacteria is reflected in genomic diversity of Mucoromycotina.</title>
        <authorList>
            <person name="Muszewska A."/>
            <person name="Okrasinska A."/>
            <person name="Steczkiewicz K."/>
            <person name="Drgas O."/>
            <person name="Orlowska M."/>
            <person name="Perlinska-Lenart U."/>
            <person name="Aleksandrzak-Piekarczyk T."/>
            <person name="Szatraj K."/>
            <person name="Zielenkiewicz U."/>
            <person name="Pilsyk S."/>
            <person name="Malc E."/>
            <person name="Mieczkowski P."/>
            <person name="Kruszewska J.S."/>
            <person name="Biernat P."/>
            <person name="Pawlowska J."/>
        </authorList>
    </citation>
    <scope>NUCLEOTIDE SEQUENCE</scope>
    <source>
        <strain evidence="3">CBS 226.32</strain>
    </source>
</reference>
<organism evidence="3 4">
    <name type="scientific">Mucor plumbeus</name>
    <dbReference type="NCBI Taxonomy" id="97098"/>
    <lineage>
        <taxon>Eukaryota</taxon>
        <taxon>Fungi</taxon>
        <taxon>Fungi incertae sedis</taxon>
        <taxon>Mucoromycota</taxon>
        <taxon>Mucoromycotina</taxon>
        <taxon>Mucoromycetes</taxon>
        <taxon>Mucorales</taxon>
        <taxon>Mucorineae</taxon>
        <taxon>Mucoraceae</taxon>
        <taxon>Mucor</taxon>
    </lineage>
</organism>
<proteinExistence type="predicted"/>